<dbReference type="EMBL" id="NBWZ01000001">
    <property type="protein sequence ID" value="RFA08337.1"/>
    <property type="molecule type" value="Genomic_DNA"/>
</dbReference>
<dbReference type="OrthoDB" id="5028096at2"/>
<keyword evidence="2" id="KW-1185">Reference proteome</keyword>
<accession>A0A3E0VHJ4</accession>
<name>A0A3E0VHJ4_9MICO</name>
<dbReference type="InterPro" id="IPR006311">
    <property type="entry name" value="TAT_signal"/>
</dbReference>
<gene>
    <name evidence="1" type="ORF">B7R54_03175</name>
</gene>
<dbReference type="InterPro" id="IPR011050">
    <property type="entry name" value="Pectin_lyase_fold/virulence"/>
</dbReference>
<evidence type="ECO:0000313" key="2">
    <source>
        <dbReference type="Proteomes" id="UP000256486"/>
    </source>
</evidence>
<dbReference type="RefSeq" id="WP_116413747.1">
    <property type="nucleotide sequence ID" value="NZ_NBWZ01000001.1"/>
</dbReference>
<dbReference type="InterPro" id="IPR019546">
    <property type="entry name" value="TAT_signal_bac_arc"/>
</dbReference>
<dbReference type="InterPro" id="IPR012334">
    <property type="entry name" value="Pectin_lyas_fold"/>
</dbReference>
<organism evidence="1 2">
    <name type="scientific">Subtercola boreus</name>
    <dbReference type="NCBI Taxonomy" id="120213"/>
    <lineage>
        <taxon>Bacteria</taxon>
        <taxon>Bacillati</taxon>
        <taxon>Actinomycetota</taxon>
        <taxon>Actinomycetes</taxon>
        <taxon>Micrococcales</taxon>
        <taxon>Microbacteriaceae</taxon>
        <taxon>Subtercola</taxon>
    </lineage>
</organism>
<evidence type="ECO:0008006" key="3">
    <source>
        <dbReference type="Google" id="ProtNLM"/>
    </source>
</evidence>
<dbReference type="PROSITE" id="PS51318">
    <property type="entry name" value="TAT"/>
    <property type="match status" value="1"/>
</dbReference>
<proteinExistence type="predicted"/>
<sequence length="159" mass="15559">MTDVTERAASTRRGFLTAGAAVAAALVAGEAIQPPASAEAATTVTSVNGKTGVVVLAAADVGAPPQAQADGTAVVALPARFSGIDPTGARDSAAGLQAAINATLEGGTLIVPPGRYLLNSSLSVGGEKSISISAFGARFVQNQAGAGFSVGGRIQTLWP</sequence>
<dbReference type="NCBIfam" id="TIGR01409">
    <property type="entry name" value="TAT_signal_seq"/>
    <property type="match status" value="1"/>
</dbReference>
<protein>
    <recommendedName>
        <fullName evidence="3">Pectate lyase superfamily protein domain-containing protein</fullName>
    </recommendedName>
</protein>
<dbReference type="AlphaFoldDB" id="A0A3E0VHJ4"/>
<dbReference type="Gene3D" id="2.160.20.10">
    <property type="entry name" value="Single-stranded right-handed beta-helix, Pectin lyase-like"/>
    <property type="match status" value="1"/>
</dbReference>
<evidence type="ECO:0000313" key="1">
    <source>
        <dbReference type="EMBL" id="RFA08337.1"/>
    </source>
</evidence>
<dbReference type="Proteomes" id="UP000256486">
    <property type="component" value="Unassembled WGS sequence"/>
</dbReference>
<comment type="caution">
    <text evidence="1">The sequence shown here is derived from an EMBL/GenBank/DDBJ whole genome shotgun (WGS) entry which is preliminary data.</text>
</comment>
<dbReference type="SUPFAM" id="SSF51126">
    <property type="entry name" value="Pectin lyase-like"/>
    <property type="match status" value="1"/>
</dbReference>
<reference evidence="1 2" key="1">
    <citation type="submission" date="2017-04" db="EMBL/GenBank/DDBJ databases">
        <title>Comparative genome analysis of Subtercola boreus.</title>
        <authorList>
            <person name="Cho Y.-J."/>
            <person name="Cho A."/>
            <person name="Kim O.-S."/>
            <person name="Lee J.-I."/>
        </authorList>
    </citation>
    <scope>NUCLEOTIDE SEQUENCE [LARGE SCALE GENOMIC DNA]</scope>
    <source>
        <strain evidence="1 2">K300</strain>
    </source>
</reference>